<accession>A0A914DPQ7</accession>
<keyword evidence="2" id="KW-0863">Zinc-finger</keyword>
<dbReference type="GO" id="GO:0004842">
    <property type="term" value="F:ubiquitin-protein transferase activity"/>
    <property type="evidence" value="ECO:0007669"/>
    <property type="project" value="TreeGrafter"/>
</dbReference>
<protein>
    <submittedName>
        <fullName evidence="5">RING-type domain-containing protein</fullName>
    </submittedName>
</protein>
<evidence type="ECO:0000313" key="5">
    <source>
        <dbReference type="WBParaSite" id="ACRNAN_scaffold340.g26924.t1"/>
    </source>
</evidence>
<dbReference type="Proteomes" id="UP000887540">
    <property type="component" value="Unplaced"/>
</dbReference>
<reference evidence="5" key="1">
    <citation type="submission" date="2022-11" db="UniProtKB">
        <authorList>
            <consortium name="WormBaseParasite"/>
        </authorList>
    </citation>
    <scope>IDENTIFICATION</scope>
</reference>
<dbReference type="WBParaSite" id="ACRNAN_scaffold340.g26924.t1">
    <property type="protein sequence ID" value="ACRNAN_scaffold340.g26924.t1"/>
    <property type="gene ID" value="ACRNAN_scaffold340.g26924"/>
</dbReference>
<dbReference type="InterPro" id="IPR013083">
    <property type="entry name" value="Znf_RING/FYVE/PHD"/>
</dbReference>
<proteinExistence type="predicted"/>
<evidence type="ECO:0000256" key="2">
    <source>
        <dbReference type="ARBA" id="ARBA00022771"/>
    </source>
</evidence>
<name>A0A914DPQ7_9BILA</name>
<evidence type="ECO:0000313" key="4">
    <source>
        <dbReference type="Proteomes" id="UP000887540"/>
    </source>
</evidence>
<dbReference type="PANTHER" id="PTHR12183:SF32">
    <property type="entry name" value="MITOCHONDRIAL E3 UBIQUITIN PROTEIN LIGASE 1"/>
    <property type="match status" value="1"/>
</dbReference>
<evidence type="ECO:0000256" key="3">
    <source>
        <dbReference type="ARBA" id="ARBA00022833"/>
    </source>
</evidence>
<organism evidence="4 5">
    <name type="scientific">Acrobeloides nanus</name>
    <dbReference type="NCBI Taxonomy" id="290746"/>
    <lineage>
        <taxon>Eukaryota</taxon>
        <taxon>Metazoa</taxon>
        <taxon>Ecdysozoa</taxon>
        <taxon>Nematoda</taxon>
        <taxon>Chromadorea</taxon>
        <taxon>Rhabditida</taxon>
        <taxon>Tylenchina</taxon>
        <taxon>Cephalobomorpha</taxon>
        <taxon>Cephaloboidea</taxon>
        <taxon>Cephalobidae</taxon>
        <taxon>Acrobeloides</taxon>
    </lineage>
</organism>
<dbReference type="GO" id="GO:0008270">
    <property type="term" value="F:zinc ion binding"/>
    <property type="evidence" value="ECO:0007669"/>
    <property type="project" value="UniProtKB-KW"/>
</dbReference>
<dbReference type="Pfam" id="PF13920">
    <property type="entry name" value="zf-C3HC4_3"/>
    <property type="match status" value="1"/>
</dbReference>
<dbReference type="PANTHER" id="PTHR12183">
    <property type="entry name" value="MITOCHONDRIAL UBIQUITIN LIGASE ACTIVATOR OF NFKB 1"/>
    <property type="match status" value="1"/>
</dbReference>
<dbReference type="AlphaFoldDB" id="A0A914DPQ7"/>
<dbReference type="GO" id="GO:0016567">
    <property type="term" value="P:protein ubiquitination"/>
    <property type="evidence" value="ECO:0007669"/>
    <property type="project" value="TreeGrafter"/>
</dbReference>
<keyword evidence="1" id="KW-0479">Metal-binding</keyword>
<dbReference type="Gene3D" id="3.30.40.10">
    <property type="entry name" value="Zinc/RING finger domain, C3HC4 (zinc finger)"/>
    <property type="match status" value="1"/>
</dbReference>
<dbReference type="InterPro" id="IPR051652">
    <property type="entry name" value="MDM2_MDM4_MUL1"/>
</dbReference>
<keyword evidence="3" id="KW-0862">Zinc</keyword>
<keyword evidence="4" id="KW-1185">Reference proteome</keyword>
<sequence length="285" mass="32846">MLKFLENNITFGELTLKLGTETLAHIMQNPKLLVSLQHFPVIMLINSYQRRDYTIEELLKFIENNPVPENQLSLELSGNNCRDDFGSRLIDTFMSHKNPSKMIRQVTAESWNFHVLKIITVSNLTGMATTNNATVLKDNEGMEYYELKRKDDLRKKVLEYKSKQELENLEKEVAQDYPRSETSLTNAEMGIEIEVLKLNLKNKKLLHENSVLKSNQASFEKGIQQLKIENEQLKMQILCTICLAQKRQVIFMPCCHFVACGKCSQISKHCNICHAIICGKIKVHQ</sequence>
<evidence type="ECO:0000256" key="1">
    <source>
        <dbReference type="ARBA" id="ARBA00022723"/>
    </source>
</evidence>